<dbReference type="SUPFAM" id="SSF75005">
    <property type="entry name" value="Arabinanase/levansucrase/invertase"/>
    <property type="match status" value="1"/>
</dbReference>
<evidence type="ECO:0000256" key="1">
    <source>
        <dbReference type="SAM" id="Phobius"/>
    </source>
</evidence>
<dbReference type="EMBL" id="MGHC01000008">
    <property type="protein sequence ID" value="OGM60285.1"/>
    <property type="molecule type" value="Genomic_DNA"/>
</dbReference>
<keyword evidence="1" id="KW-0472">Membrane</keyword>
<reference evidence="2 3" key="1">
    <citation type="journal article" date="2016" name="Nat. Commun.">
        <title>Thousands of microbial genomes shed light on interconnected biogeochemical processes in an aquifer system.</title>
        <authorList>
            <person name="Anantharaman K."/>
            <person name="Brown C.T."/>
            <person name="Hug L.A."/>
            <person name="Sharon I."/>
            <person name="Castelle C.J."/>
            <person name="Probst A.J."/>
            <person name="Thomas B.C."/>
            <person name="Singh A."/>
            <person name="Wilkins M.J."/>
            <person name="Karaoz U."/>
            <person name="Brodie E.L."/>
            <person name="Williams K.H."/>
            <person name="Hubbard S.S."/>
            <person name="Banfield J.F."/>
        </authorList>
    </citation>
    <scope>NUCLEOTIDE SEQUENCE [LARGE SCALE GENOMIC DNA]</scope>
</reference>
<accession>A0A1F8BA67</accession>
<keyword evidence="1" id="KW-1133">Transmembrane helix</keyword>
<evidence type="ECO:0000313" key="2">
    <source>
        <dbReference type="EMBL" id="OGM60285.1"/>
    </source>
</evidence>
<dbReference type="Proteomes" id="UP000179018">
    <property type="component" value="Unassembled WGS sequence"/>
</dbReference>
<feature type="transmembrane region" description="Helical" evidence="1">
    <location>
        <begin position="12"/>
        <end position="35"/>
    </location>
</feature>
<evidence type="ECO:0008006" key="4">
    <source>
        <dbReference type="Google" id="ProtNLM"/>
    </source>
</evidence>
<dbReference type="AlphaFoldDB" id="A0A1F8BA67"/>
<sequence length="330" mass="36801">MIPKPAHNLQRGVIHLIIPVVIILIVLLGLVFLALQKGKISPPPLNNYKQSSQKEKGNELWTEGGVAVAGAYADADVVDLGNGKFRMYYSAEPETQGFQGQVYSAVTSDGKNWSKEEGTRITSAIFPSVIKLPDGRFRMYFQDRPNIKSAISTDGLTWEREQGVRIDTTNTAGLALTGVLSPTVIKTGVEYLMVYAGAINEPYGKEKVPNKETHPLLWATSKDGLTFEPKGIAVDSRNETFKGWMDGPELVAWDDGTIRLYFFGYFGFYQSIFENGIFSEPEFVFYGPNFDDKLFPSDPPGDPTLAKIGNNWYLFYGYHKKGIYYATLDK</sequence>
<name>A0A1F8BA67_9BACT</name>
<protein>
    <recommendedName>
        <fullName evidence="4">Glycosyl hydrolase family 32 N-terminal domain-containing protein</fullName>
    </recommendedName>
</protein>
<keyword evidence="1" id="KW-0812">Transmembrane</keyword>
<dbReference type="InterPro" id="IPR023296">
    <property type="entry name" value="Glyco_hydro_beta-prop_sf"/>
</dbReference>
<organism evidence="2 3">
    <name type="scientific">Candidatus Woesebacteria bacterium RIFCSPLOWO2_01_FULL_39_10</name>
    <dbReference type="NCBI Taxonomy" id="1802516"/>
    <lineage>
        <taxon>Bacteria</taxon>
        <taxon>Candidatus Woeseibacteriota</taxon>
    </lineage>
</organism>
<dbReference type="Gene3D" id="2.115.10.20">
    <property type="entry name" value="Glycosyl hydrolase domain, family 43"/>
    <property type="match status" value="2"/>
</dbReference>
<gene>
    <name evidence="2" type="ORF">A3A75_04235</name>
</gene>
<proteinExistence type="predicted"/>
<evidence type="ECO:0000313" key="3">
    <source>
        <dbReference type="Proteomes" id="UP000179018"/>
    </source>
</evidence>
<comment type="caution">
    <text evidence="2">The sequence shown here is derived from an EMBL/GenBank/DDBJ whole genome shotgun (WGS) entry which is preliminary data.</text>
</comment>